<reference evidence="10 11" key="1">
    <citation type="submission" date="2019-03" db="EMBL/GenBank/DDBJ databases">
        <title>Genomic Encyclopedia of Type Strains, Phase IV (KMG-IV): sequencing the most valuable type-strain genomes for metagenomic binning, comparative biology and taxonomic classification.</title>
        <authorList>
            <person name="Goeker M."/>
        </authorList>
    </citation>
    <scope>NUCLEOTIDE SEQUENCE [LARGE SCALE GENOMIC DNA]</scope>
    <source>
        <strain evidence="10 11">DSM 16380</strain>
    </source>
</reference>
<dbReference type="OrthoDB" id="9150135at2"/>
<keyword evidence="7 8" id="KW-0472">Membrane</keyword>
<evidence type="ECO:0000313" key="11">
    <source>
        <dbReference type="Proteomes" id="UP000295537"/>
    </source>
</evidence>
<organism evidence="10 11">
    <name type="scientific">Nicoletella semolina</name>
    <dbReference type="NCBI Taxonomy" id="271160"/>
    <lineage>
        <taxon>Bacteria</taxon>
        <taxon>Pseudomonadati</taxon>
        <taxon>Pseudomonadota</taxon>
        <taxon>Gammaproteobacteria</taxon>
        <taxon>Pasteurellales</taxon>
        <taxon>Pasteurellaceae</taxon>
        <taxon>Nicoletella</taxon>
    </lineage>
</organism>
<feature type="domain" description="Major facilitator superfamily associated" evidence="9">
    <location>
        <begin position="11"/>
        <end position="362"/>
    </location>
</feature>
<keyword evidence="5 8" id="KW-0812">Transmembrane</keyword>
<sequence>MIKLTPFQWSSFQFFGFYCAYGVLLPFFPIWLNHHGYNAELIGLIIALGYIFRFIGAMLFSQRVSHFQFIPISRILTWLTILILVIMMWGVENSWILLPTIALFHIFNGGAMPLIDAISSTWQKQIGLDYGKTRLFGSLAFVVGSVSTGYLIGWFGEASVILIITGWLVFLGIGTTLNPSQTFSSSAKSELTNTVSYWQLFKQPTTLKMMIAISLIQSSHAAYYAYSTIYWKDAGTSTQEASLLWGVAVCAEIFFFFIANRMFKMWKLHSLFLVCAVGTIIRWVMLSSTSDFKLLVIIQLLHAISYGMGHYAMIRYIATQLAEHIAKLQALYFGSASCVFMALFTFLSGLIYPHFPEASFWLMAIVVVPAIFIVPKQIMTKF</sequence>
<comment type="subcellular location">
    <subcellularLocation>
        <location evidence="1">Cell inner membrane</location>
        <topology evidence="1">Multi-pass membrane protein</topology>
    </subcellularLocation>
</comment>
<evidence type="ECO:0000313" key="10">
    <source>
        <dbReference type="EMBL" id="TCP17210.1"/>
    </source>
</evidence>
<evidence type="ECO:0000256" key="6">
    <source>
        <dbReference type="ARBA" id="ARBA00022989"/>
    </source>
</evidence>
<feature type="transmembrane region" description="Helical" evidence="8">
    <location>
        <begin position="158"/>
        <end position="178"/>
    </location>
</feature>
<name>A0A4R2N8C1_9PAST</name>
<feature type="transmembrane region" description="Helical" evidence="8">
    <location>
        <begin position="135"/>
        <end position="152"/>
    </location>
</feature>
<dbReference type="GO" id="GO:0030395">
    <property type="term" value="F:lactose binding"/>
    <property type="evidence" value="ECO:0007669"/>
    <property type="project" value="TreeGrafter"/>
</dbReference>
<dbReference type="SUPFAM" id="SSF103473">
    <property type="entry name" value="MFS general substrate transporter"/>
    <property type="match status" value="1"/>
</dbReference>
<dbReference type="RefSeq" id="WP_132501433.1">
    <property type="nucleotide sequence ID" value="NZ_LVXA01000001.1"/>
</dbReference>
<dbReference type="NCBIfam" id="NF037955">
    <property type="entry name" value="mfs"/>
    <property type="match status" value="1"/>
</dbReference>
<feature type="transmembrane region" description="Helical" evidence="8">
    <location>
        <begin position="330"/>
        <end position="352"/>
    </location>
</feature>
<evidence type="ECO:0000256" key="1">
    <source>
        <dbReference type="ARBA" id="ARBA00004429"/>
    </source>
</evidence>
<keyword evidence="4" id="KW-0997">Cell inner membrane</keyword>
<protein>
    <submittedName>
        <fullName evidence="10">PPP family 3-phenylpropionic acid transporter</fullName>
    </submittedName>
</protein>
<dbReference type="InterPro" id="IPR024989">
    <property type="entry name" value="MFS_assoc_dom"/>
</dbReference>
<evidence type="ECO:0000256" key="3">
    <source>
        <dbReference type="ARBA" id="ARBA00022475"/>
    </source>
</evidence>
<feature type="transmembrane region" description="Helical" evidence="8">
    <location>
        <begin position="209"/>
        <end position="231"/>
    </location>
</feature>
<feature type="transmembrane region" description="Helical" evidence="8">
    <location>
        <begin position="96"/>
        <end position="115"/>
    </location>
</feature>
<evidence type="ECO:0000256" key="5">
    <source>
        <dbReference type="ARBA" id="ARBA00022692"/>
    </source>
</evidence>
<evidence type="ECO:0000256" key="7">
    <source>
        <dbReference type="ARBA" id="ARBA00023136"/>
    </source>
</evidence>
<keyword evidence="6 8" id="KW-1133">Transmembrane helix</keyword>
<keyword evidence="11" id="KW-1185">Reference proteome</keyword>
<feature type="transmembrane region" description="Helical" evidence="8">
    <location>
        <begin position="243"/>
        <end position="259"/>
    </location>
</feature>
<dbReference type="Gene3D" id="1.20.1250.20">
    <property type="entry name" value="MFS general substrate transporter like domains"/>
    <property type="match status" value="2"/>
</dbReference>
<dbReference type="PANTHER" id="PTHR23522">
    <property type="entry name" value="BLL5896 PROTEIN"/>
    <property type="match status" value="1"/>
</dbReference>
<dbReference type="Pfam" id="PF12832">
    <property type="entry name" value="MFS_1_like"/>
    <property type="match status" value="1"/>
</dbReference>
<dbReference type="Proteomes" id="UP000295537">
    <property type="component" value="Unassembled WGS sequence"/>
</dbReference>
<evidence type="ECO:0000256" key="8">
    <source>
        <dbReference type="SAM" id="Phobius"/>
    </source>
</evidence>
<feature type="transmembrane region" description="Helical" evidence="8">
    <location>
        <begin position="358"/>
        <end position="375"/>
    </location>
</feature>
<feature type="transmembrane region" description="Helical" evidence="8">
    <location>
        <begin position="12"/>
        <end position="31"/>
    </location>
</feature>
<dbReference type="EMBL" id="SLXJ01000007">
    <property type="protein sequence ID" value="TCP17210.1"/>
    <property type="molecule type" value="Genomic_DNA"/>
</dbReference>
<dbReference type="NCBIfam" id="NF008346">
    <property type="entry name" value="PRK11128.1"/>
    <property type="match status" value="1"/>
</dbReference>
<dbReference type="InterPro" id="IPR026032">
    <property type="entry name" value="HcaT-like"/>
</dbReference>
<feature type="transmembrane region" description="Helical" evidence="8">
    <location>
        <begin position="271"/>
        <end position="288"/>
    </location>
</feature>
<feature type="transmembrane region" description="Helical" evidence="8">
    <location>
        <begin position="72"/>
        <end position="90"/>
    </location>
</feature>
<keyword evidence="3" id="KW-1003">Cell membrane</keyword>
<feature type="transmembrane region" description="Helical" evidence="8">
    <location>
        <begin position="37"/>
        <end position="60"/>
    </location>
</feature>
<feature type="transmembrane region" description="Helical" evidence="8">
    <location>
        <begin position="294"/>
        <end position="318"/>
    </location>
</feature>
<accession>A0A4R2N8C1</accession>
<dbReference type="GO" id="GO:0005886">
    <property type="term" value="C:plasma membrane"/>
    <property type="evidence" value="ECO:0007669"/>
    <property type="project" value="UniProtKB-SubCell"/>
</dbReference>
<dbReference type="PIRSF" id="PIRSF004925">
    <property type="entry name" value="HcaT"/>
    <property type="match status" value="1"/>
</dbReference>
<dbReference type="PANTHER" id="PTHR23522:SF10">
    <property type="entry name" value="3-PHENYLPROPIONIC ACID TRANSPORTER-RELATED"/>
    <property type="match status" value="1"/>
</dbReference>
<evidence type="ECO:0000256" key="2">
    <source>
        <dbReference type="ARBA" id="ARBA00022448"/>
    </source>
</evidence>
<comment type="caution">
    <text evidence="10">The sequence shown here is derived from an EMBL/GenBank/DDBJ whole genome shotgun (WGS) entry which is preliminary data.</text>
</comment>
<evidence type="ECO:0000259" key="9">
    <source>
        <dbReference type="Pfam" id="PF12832"/>
    </source>
</evidence>
<dbReference type="InterPro" id="IPR036259">
    <property type="entry name" value="MFS_trans_sf"/>
</dbReference>
<gene>
    <name evidence="10" type="ORF">EV693_10775</name>
</gene>
<keyword evidence="2" id="KW-0813">Transport</keyword>
<dbReference type="AlphaFoldDB" id="A0A4R2N8C1"/>
<dbReference type="GO" id="GO:0015528">
    <property type="term" value="F:lactose:proton symporter activity"/>
    <property type="evidence" value="ECO:0007669"/>
    <property type="project" value="TreeGrafter"/>
</dbReference>
<proteinExistence type="predicted"/>
<evidence type="ECO:0000256" key="4">
    <source>
        <dbReference type="ARBA" id="ARBA00022519"/>
    </source>
</evidence>